<gene>
    <name evidence="2" type="ORF">N5J11_18490</name>
    <name evidence="1" type="ORF">N7671_19055</name>
</gene>
<proteinExistence type="predicted"/>
<dbReference type="Proteomes" id="UP001159292">
    <property type="component" value="Unassembled WGS sequence"/>
</dbReference>
<organism evidence="2 3">
    <name type="scientific">Ectopseudomonas oleovorans</name>
    <name type="common">Pseudomonas oleovorans</name>
    <dbReference type="NCBI Taxonomy" id="301"/>
    <lineage>
        <taxon>Bacteria</taxon>
        <taxon>Pseudomonadati</taxon>
        <taxon>Pseudomonadota</taxon>
        <taxon>Gammaproteobacteria</taxon>
        <taxon>Pseudomonadales</taxon>
        <taxon>Pseudomonadaceae</taxon>
        <taxon>Ectopseudomonas</taxon>
    </lineage>
</organism>
<sequence>MGGVVLWETDQKVPYRYFVQDYLPGHYARQVDEGRWGAAKALVYDGQQRLQTLYSVLRHRFNGRILHFDLLFDSATAEADETGFLFRDAGEEADPRYLRMTEWNPQPASGFGPGDR</sequence>
<comment type="caution">
    <text evidence="2">The sequence shown here is derived from an EMBL/GenBank/DDBJ whole genome shotgun (WGS) entry which is preliminary data.</text>
</comment>
<dbReference type="EMBL" id="JAOCJE010000001">
    <property type="protein sequence ID" value="MDH1341153.1"/>
    <property type="molecule type" value="Genomic_DNA"/>
</dbReference>
<evidence type="ECO:0000313" key="1">
    <source>
        <dbReference type="EMBL" id="MDH0569251.1"/>
    </source>
</evidence>
<dbReference type="EMBL" id="JAOEET010000069">
    <property type="protein sequence ID" value="MDH0569251.1"/>
    <property type="molecule type" value="Genomic_DNA"/>
</dbReference>
<protein>
    <submittedName>
        <fullName evidence="2">DUF262 domain-containing protein</fullName>
    </submittedName>
</protein>
<reference evidence="2" key="1">
    <citation type="submission" date="2022-09" db="EMBL/GenBank/DDBJ databases">
        <title>Intensive care unit water sources are persistently colonized with multi-drug resistant bacteria and are the site of extensive horizontal gene transfer of antibiotic resistance genes.</title>
        <authorList>
            <person name="Diorio-Toth L."/>
        </authorList>
    </citation>
    <scope>NUCLEOTIDE SEQUENCE</scope>
    <source>
        <strain evidence="2">GD03704</strain>
        <strain evidence="1">GD04000</strain>
    </source>
</reference>
<dbReference type="AlphaFoldDB" id="A0AA42QHK0"/>
<evidence type="ECO:0000313" key="3">
    <source>
        <dbReference type="Proteomes" id="UP001161697"/>
    </source>
</evidence>
<dbReference type="Proteomes" id="UP001161697">
    <property type="component" value="Unassembled WGS sequence"/>
</dbReference>
<dbReference type="GeneID" id="300417777"/>
<name>A0AA42QHK0_ECTOL</name>
<evidence type="ECO:0000313" key="2">
    <source>
        <dbReference type="EMBL" id="MDH1341153.1"/>
    </source>
</evidence>
<accession>A0AA42QHK0</accession>
<dbReference type="RefSeq" id="WP_242408933.1">
    <property type="nucleotide sequence ID" value="NZ_CAURUH010000284.1"/>
</dbReference>